<feature type="non-terminal residue" evidence="2">
    <location>
        <position position="1"/>
    </location>
</feature>
<sequence>MGVVFISAGENRNSLGPNLTRDGVQDQDQESVEDDEHLSLIKRKRSPNKRTPKRLKLLKERSLKRPIIQSIGSPVLEASAEQPDIIFDAETESDSDVNDDLDDLLIGCKQDVHEFDRILADGLPQNYKSLMIFMGASSKSSPNFLLQKRLKKGDVDERRNRLVIPQRKMRNNFLDLEEEEKLNMERWWIVEVIEPDCSVSLMTLSKWETPSGAAYVFITEWNGLVERNELKEGDLVQLWSFRVHGSGGDDDHGRLCFMLLEICEEGDDETDA</sequence>
<name>A0AAV6NUM2_9ROSI</name>
<reference evidence="2 3" key="1">
    <citation type="journal article" date="2021" name="Hortic Res">
        <title>The domestication of Cucurbita argyrosperma as revealed by the genome of its wild relative.</title>
        <authorList>
            <person name="Barrera-Redondo J."/>
            <person name="Sanchez-de la Vega G."/>
            <person name="Aguirre-Liguori J.A."/>
            <person name="Castellanos-Morales G."/>
            <person name="Gutierrez-Guerrero Y.T."/>
            <person name="Aguirre-Dugua X."/>
            <person name="Aguirre-Planter E."/>
            <person name="Tenaillon M.I."/>
            <person name="Lira-Saade R."/>
            <person name="Eguiarte L.E."/>
        </authorList>
    </citation>
    <scope>NUCLEOTIDE SEQUENCE [LARGE SCALE GENOMIC DNA]</scope>
    <source>
        <strain evidence="2">JBR-2021</strain>
    </source>
</reference>
<dbReference type="InterPro" id="IPR005508">
    <property type="entry name" value="At2g31720-like"/>
</dbReference>
<evidence type="ECO:0000256" key="1">
    <source>
        <dbReference type="SAM" id="MobiDB-lite"/>
    </source>
</evidence>
<dbReference type="PANTHER" id="PTHR31541">
    <property type="entry name" value="B3 DOMAIN PLANT PROTEIN-RELATED"/>
    <property type="match status" value="1"/>
</dbReference>
<keyword evidence="3" id="KW-1185">Reference proteome</keyword>
<gene>
    <name evidence="2" type="ORF">SDJN03_04103</name>
</gene>
<dbReference type="EMBL" id="JAGKQH010000003">
    <property type="protein sequence ID" value="KAG6603494.1"/>
    <property type="molecule type" value="Genomic_DNA"/>
</dbReference>
<evidence type="ECO:0000313" key="3">
    <source>
        <dbReference type="Proteomes" id="UP000685013"/>
    </source>
</evidence>
<protein>
    <submittedName>
        <fullName evidence="2">B3 domain-containing protein</fullName>
    </submittedName>
</protein>
<dbReference type="Proteomes" id="UP000685013">
    <property type="component" value="Chromosome 3"/>
</dbReference>
<dbReference type="PANTHER" id="PTHR31541:SF25">
    <property type="entry name" value="GAMMA-GLIADIN B"/>
    <property type="match status" value="1"/>
</dbReference>
<feature type="compositionally biased region" description="Acidic residues" evidence="1">
    <location>
        <begin position="25"/>
        <end position="36"/>
    </location>
</feature>
<feature type="region of interest" description="Disordered" evidence="1">
    <location>
        <begin position="6"/>
        <end position="37"/>
    </location>
</feature>
<dbReference type="Pfam" id="PF03754">
    <property type="entry name" value="At2g31720-like"/>
    <property type="match status" value="1"/>
</dbReference>
<evidence type="ECO:0000313" key="2">
    <source>
        <dbReference type="EMBL" id="KAG6603494.1"/>
    </source>
</evidence>
<dbReference type="GO" id="GO:0003677">
    <property type="term" value="F:DNA binding"/>
    <property type="evidence" value="ECO:0007669"/>
    <property type="project" value="InterPro"/>
</dbReference>
<accession>A0AAV6NUM2</accession>
<comment type="caution">
    <text evidence="2">The sequence shown here is derived from an EMBL/GenBank/DDBJ whole genome shotgun (WGS) entry which is preliminary data.</text>
</comment>
<proteinExistence type="predicted"/>
<dbReference type="AlphaFoldDB" id="A0AAV6NUM2"/>
<organism evidence="2 3">
    <name type="scientific">Cucurbita argyrosperma subsp. sororia</name>
    <dbReference type="NCBI Taxonomy" id="37648"/>
    <lineage>
        <taxon>Eukaryota</taxon>
        <taxon>Viridiplantae</taxon>
        <taxon>Streptophyta</taxon>
        <taxon>Embryophyta</taxon>
        <taxon>Tracheophyta</taxon>
        <taxon>Spermatophyta</taxon>
        <taxon>Magnoliopsida</taxon>
        <taxon>eudicotyledons</taxon>
        <taxon>Gunneridae</taxon>
        <taxon>Pentapetalae</taxon>
        <taxon>rosids</taxon>
        <taxon>fabids</taxon>
        <taxon>Cucurbitales</taxon>
        <taxon>Cucurbitaceae</taxon>
        <taxon>Cucurbiteae</taxon>
        <taxon>Cucurbita</taxon>
    </lineage>
</organism>